<name>A0A2P8AFS1_9PEZI</name>
<evidence type="ECO:0000256" key="5">
    <source>
        <dbReference type="ARBA" id="ARBA00022676"/>
    </source>
</evidence>
<evidence type="ECO:0000256" key="11">
    <source>
        <dbReference type="ARBA" id="ARBA00044743"/>
    </source>
</evidence>
<evidence type="ECO:0000256" key="13">
    <source>
        <dbReference type="ARBA" id="ARBA00093457"/>
    </source>
</evidence>
<accession>A0A2P8AFS1</accession>
<comment type="similarity">
    <text evidence="13">Belongs to the glycosyltransferase ALG3 family.</text>
</comment>
<organism evidence="15 16">
    <name type="scientific">Elsinoe australis</name>
    <dbReference type="NCBI Taxonomy" id="40998"/>
    <lineage>
        <taxon>Eukaryota</taxon>
        <taxon>Fungi</taxon>
        <taxon>Dikarya</taxon>
        <taxon>Ascomycota</taxon>
        <taxon>Pezizomycotina</taxon>
        <taxon>Dothideomycetes</taxon>
        <taxon>Dothideomycetidae</taxon>
        <taxon>Myriangiales</taxon>
        <taxon>Elsinoaceae</taxon>
        <taxon>Elsinoe</taxon>
    </lineage>
</organism>
<dbReference type="OrthoDB" id="20028at2759"/>
<comment type="function">
    <text evidence="11 14">Dol-P-Man:Man(5)GlcNAc(2)-PP-Dol alpha-1,3-mannosyltransferase that operates in the biosynthetic pathway of dolichol-linked oligosaccharides, the glycan precursors employed in protein asparagine (N)-glycosylation. The assembly of dolichol-linked oligosaccharides begins on the cytosolic side of the endoplasmic reticulum membrane and finishes in its lumen. The sequential addition of sugars to dolichol pyrophosphate produces dolichol-linked oligosaccharides containing fourteen sugars, including two GlcNAcs, nine mannoses and three glucoses. Once assembled, the oligosaccharide is transferred from the lipid to nascent proteins by oligosaccharyltransferases. In the lumen of the endoplasmic reticulum, adds the first dolichyl beta-D-mannosyl phosphate derived mannose in an alpha-1,3 linkage to Man(5)GlcNAc(2)-PP-dolichol to produce Man(6)GlcNAc(2)-PP-dolichol.</text>
</comment>
<gene>
    <name evidence="15" type="ORF">B9Z65_3615</name>
</gene>
<evidence type="ECO:0000256" key="14">
    <source>
        <dbReference type="RuleBase" id="RU364047"/>
    </source>
</evidence>
<dbReference type="InterPro" id="IPR007873">
    <property type="entry name" value="Glycosyltransferase_ALG3"/>
</dbReference>
<comment type="subcellular location">
    <subcellularLocation>
        <location evidence="1 14">Endoplasmic reticulum membrane</location>
        <topology evidence="1 14">Multi-pass membrane protein</topology>
    </subcellularLocation>
</comment>
<dbReference type="PANTHER" id="PTHR12646">
    <property type="entry name" value="NOT56 - RELATED"/>
    <property type="match status" value="1"/>
</dbReference>
<evidence type="ECO:0000256" key="7">
    <source>
        <dbReference type="ARBA" id="ARBA00022692"/>
    </source>
</evidence>
<reference evidence="15 16" key="1">
    <citation type="submission" date="2017-05" db="EMBL/GenBank/DDBJ databases">
        <title>Draft genome sequence of Elsinoe australis.</title>
        <authorList>
            <person name="Cheng Q."/>
        </authorList>
    </citation>
    <scope>NUCLEOTIDE SEQUENCE [LARGE SCALE GENOMIC DNA]</scope>
    <source>
        <strain evidence="15 16">NL1</strain>
    </source>
</reference>
<keyword evidence="7 14" id="KW-0812">Transmembrane</keyword>
<keyword evidence="10 14" id="KW-0472">Membrane</keyword>
<evidence type="ECO:0000256" key="6">
    <source>
        <dbReference type="ARBA" id="ARBA00022679"/>
    </source>
</evidence>
<dbReference type="UniPathway" id="UPA00378"/>
<feature type="transmembrane region" description="Helical" evidence="14">
    <location>
        <begin position="267"/>
        <end position="284"/>
    </location>
</feature>
<dbReference type="EC" id="2.4.1.258" evidence="3 14"/>
<comment type="caution">
    <text evidence="15">The sequence shown here is derived from an EMBL/GenBank/DDBJ whole genome shotgun (WGS) entry which is preliminary data.</text>
</comment>
<dbReference type="GO" id="GO:0005789">
    <property type="term" value="C:endoplasmic reticulum membrane"/>
    <property type="evidence" value="ECO:0007669"/>
    <property type="project" value="UniProtKB-SubCell"/>
</dbReference>
<dbReference type="Proteomes" id="UP000243723">
    <property type="component" value="Unassembled WGS sequence"/>
</dbReference>
<dbReference type="Pfam" id="PF05208">
    <property type="entry name" value="ALG3"/>
    <property type="match status" value="1"/>
</dbReference>
<keyword evidence="16" id="KW-1185">Reference proteome</keyword>
<evidence type="ECO:0000313" key="16">
    <source>
        <dbReference type="Proteomes" id="UP000243723"/>
    </source>
</evidence>
<evidence type="ECO:0000256" key="3">
    <source>
        <dbReference type="ARBA" id="ARBA00011964"/>
    </source>
</evidence>
<evidence type="ECO:0000256" key="12">
    <source>
        <dbReference type="ARBA" id="ARBA00049506"/>
    </source>
</evidence>
<dbReference type="AlphaFoldDB" id="A0A2P8AFS1"/>
<comment type="pathway">
    <text evidence="2 14">Protein modification; protein glycosylation.</text>
</comment>
<proteinExistence type="inferred from homology"/>
<evidence type="ECO:0000313" key="15">
    <source>
        <dbReference type="EMBL" id="PSK59291.1"/>
    </source>
</evidence>
<comment type="catalytic activity">
    <reaction evidence="12 14">
        <text>an alpha-D-Man-(1-&gt;2)-alpha-D-Man-(1-&gt;2)-alpha-D-Man-(1-&gt;3)-[alpha-D-Man-(1-&gt;6)]-beta-D-Man-(1-&gt;4)-beta-D-GlcNAc-(1-&gt;4)-alpha-D-GlcNAc-diphospho-di-trans,poly-cis-dolichol + a di-trans,poly-cis-dolichyl beta-D-mannosyl phosphate = an alpha-D-Man-(1-&gt;2)-alpha-D-Man-(1-&gt;2)-alpha-D-Man-(1-&gt;3)-[alpha-D-Man-(1-&gt;3)-alpha-D-Man-(1-&gt;6)]-beta-D-Man-(1-&gt;4)-beta-D-GlcNAc-(1-&gt;4)-alpha-D-GlcNAc-diphospho-di-trans,poly-cis-dolichol + a di-trans,poly-cis-dolichyl phosphate + H(+)</text>
        <dbReference type="Rhea" id="RHEA:29527"/>
        <dbReference type="Rhea" id="RHEA-COMP:19498"/>
        <dbReference type="Rhea" id="RHEA-COMP:19501"/>
        <dbReference type="Rhea" id="RHEA-COMP:19516"/>
        <dbReference type="Rhea" id="RHEA-COMP:19517"/>
        <dbReference type="ChEBI" id="CHEBI:15378"/>
        <dbReference type="ChEBI" id="CHEBI:57683"/>
        <dbReference type="ChEBI" id="CHEBI:58211"/>
        <dbReference type="ChEBI" id="CHEBI:132515"/>
        <dbReference type="ChEBI" id="CHEBI:132516"/>
        <dbReference type="EC" id="2.4.1.258"/>
    </reaction>
    <physiologicalReaction direction="left-to-right" evidence="12 14">
        <dbReference type="Rhea" id="RHEA:29528"/>
    </physiologicalReaction>
</comment>
<feature type="transmembrane region" description="Helical" evidence="14">
    <location>
        <begin position="143"/>
        <end position="167"/>
    </location>
</feature>
<feature type="transmembrane region" description="Helical" evidence="14">
    <location>
        <begin position="103"/>
        <end position="123"/>
    </location>
</feature>
<evidence type="ECO:0000256" key="1">
    <source>
        <dbReference type="ARBA" id="ARBA00004477"/>
    </source>
</evidence>
<dbReference type="STRING" id="40998.A0A2P8AFS1"/>
<keyword evidence="6 14" id="KW-0808">Transferase</keyword>
<sequence length="467" mass="53011">MAQRPMDLFDKVLAIANDPWHTRWLCPLLVAGDAVLTAGILWKVPYTEIDWKAYMQQITTYLSGERNYTKITGSTGPLVYPAMHVHLYNLLHRLTSSGTSIPLAQYLFGALYLLTLALVLQVHRHVHAPPWLLPLLCLSKRLHSIYVLRLFNDCFAVFFLWLAIYLLQRKNYKAAALSYSLGLATKMSLLLVLPAVGWVLYMALGPGGALATAGVMLQYQVLVAWPFISQYPFEYLGRAFEFGRRFEWKWTVNWRWVGREGFEDERFASALIIGHVVVLGLFVVERWMRHAGTGVGEVLGSLVRSQGVQKMREVQGRVTPEFVLTAILTSNAVGMLFARSLHYQFYSWLAWGSPYLLWRSGASPIAVVLAWAAQEWAWNIYPSTTISSAVVVLSLAWQVYGIWAAPPIEELWRRQERIVKGEKPEKESIELKPIRNIDGGSKVDIDAVLEEKETLTPSSSKKRGRKR</sequence>
<evidence type="ECO:0000256" key="8">
    <source>
        <dbReference type="ARBA" id="ARBA00022824"/>
    </source>
</evidence>
<keyword evidence="8 14" id="KW-0256">Endoplasmic reticulum</keyword>
<keyword evidence="9 14" id="KW-1133">Transmembrane helix</keyword>
<keyword evidence="5 14" id="KW-0328">Glycosyltransferase</keyword>
<evidence type="ECO:0000256" key="9">
    <source>
        <dbReference type="ARBA" id="ARBA00022989"/>
    </source>
</evidence>
<dbReference type="GO" id="GO:0052925">
    <property type="term" value="F:dol-P-Man:Man(5)GlcNAc(2)-PP-Dol alpha-1,3-mannosyltransferase activity"/>
    <property type="evidence" value="ECO:0007669"/>
    <property type="project" value="UniProtKB-EC"/>
</dbReference>
<feature type="transmembrane region" description="Helical" evidence="14">
    <location>
        <begin position="179"/>
        <end position="201"/>
    </location>
</feature>
<evidence type="ECO:0000256" key="10">
    <source>
        <dbReference type="ARBA" id="ARBA00023136"/>
    </source>
</evidence>
<dbReference type="EMBL" id="NHZQ01000010">
    <property type="protein sequence ID" value="PSK59291.1"/>
    <property type="molecule type" value="Genomic_DNA"/>
</dbReference>
<dbReference type="PANTHER" id="PTHR12646:SF0">
    <property type="entry name" value="DOL-P-MAN:MAN(5)GLCNAC(2)-PP-DOL ALPHA-1,3-MANNOSYLTRANSFERASE"/>
    <property type="match status" value="1"/>
</dbReference>
<protein>
    <recommendedName>
        <fullName evidence="4 14">Dol-P-Man:Man(5)GlcNAc(2)-PP-Dol alpha-1,3-mannosyltransferase</fullName>
        <ecNumber evidence="3 14">2.4.1.258</ecNumber>
    </recommendedName>
    <alternativeName>
        <fullName evidence="14">Dol-P-Man-dependent alpha(1-3)-mannosyltransferase</fullName>
    </alternativeName>
</protein>
<evidence type="ECO:0000256" key="4">
    <source>
        <dbReference type="ARBA" id="ARBA00015561"/>
    </source>
</evidence>
<evidence type="ECO:0000256" key="2">
    <source>
        <dbReference type="ARBA" id="ARBA00004922"/>
    </source>
</evidence>